<organism evidence="2 3">
    <name type="scientific">Colletotrichum higginsianum</name>
    <dbReference type="NCBI Taxonomy" id="80884"/>
    <lineage>
        <taxon>Eukaryota</taxon>
        <taxon>Fungi</taxon>
        <taxon>Dikarya</taxon>
        <taxon>Ascomycota</taxon>
        <taxon>Pezizomycotina</taxon>
        <taxon>Sordariomycetes</taxon>
        <taxon>Hypocreomycetidae</taxon>
        <taxon>Glomerellales</taxon>
        <taxon>Glomerellaceae</taxon>
        <taxon>Colletotrichum</taxon>
        <taxon>Colletotrichum destructivum species complex</taxon>
    </lineage>
</organism>
<reference evidence="2 3" key="1">
    <citation type="journal article" date="2019" name="Genome Biol. Evol.">
        <title>Genomic Plasticity Mediated by Transposable Elements in the Plant Pathogenic Fungus Colletotrichum higginsianum.</title>
        <authorList>
            <person name="Tsushima A."/>
            <person name="Gan P."/>
            <person name="Kumakura N."/>
            <person name="Narusaka M."/>
            <person name="Takano Y."/>
            <person name="Narusaka Y."/>
            <person name="Shirasu K."/>
        </authorList>
    </citation>
    <scope>NUCLEOTIDE SEQUENCE [LARGE SCALE GENOMIC DNA]</scope>
    <source>
        <strain evidence="2 3">MAFF305635-RFP</strain>
    </source>
</reference>
<protein>
    <recommendedName>
        <fullName evidence="4">Secreted protein</fullName>
    </recommendedName>
</protein>
<accession>A0A4T0WAZ9</accession>
<keyword evidence="1" id="KW-0732">Signal</keyword>
<dbReference type="Proteomes" id="UP000305883">
    <property type="component" value="Unassembled WGS sequence"/>
</dbReference>
<evidence type="ECO:0000313" key="3">
    <source>
        <dbReference type="Proteomes" id="UP000305883"/>
    </source>
</evidence>
<comment type="caution">
    <text evidence="2">The sequence shown here is derived from an EMBL/GenBank/DDBJ whole genome shotgun (WGS) entry which is preliminary data.</text>
</comment>
<evidence type="ECO:0000313" key="2">
    <source>
        <dbReference type="EMBL" id="TID02206.1"/>
    </source>
</evidence>
<evidence type="ECO:0000256" key="1">
    <source>
        <dbReference type="SAM" id="SignalP"/>
    </source>
</evidence>
<feature type="chain" id="PRO_5020538735" description="Secreted protein" evidence="1">
    <location>
        <begin position="19"/>
        <end position="68"/>
    </location>
</feature>
<sequence>MNAWVVFILLAHVTACSGAISGSKKSGALRKAPVGDYKCVLGGAYCAAEMESCMLCWNVLSQWPTPTE</sequence>
<evidence type="ECO:0008006" key="4">
    <source>
        <dbReference type="Google" id="ProtNLM"/>
    </source>
</evidence>
<feature type="signal peptide" evidence="1">
    <location>
        <begin position="1"/>
        <end position="18"/>
    </location>
</feature>
<dbReference type="EMBL" id="MWPZ01000003">
    <property type="protein sequence ID" value="TID02206.1"/>
    <property type="molecule type" value="Genomic_DNA"/>
</dbReference>
<proteinExistence type="predicted"/>
<name>A0A4T0WAZ9_9PEZI</name>
<gene>
    <name evidence="2" type="ORF">CH35J_003687</name>
</gene>
<dbReference type="AlphaFoldDB" id="A0A4T0WAZ9"/>